<sequence length="102" mass="11661">MNPEEMAFKLAYMTSVIYMVYVMCWYGSDVAQKSTTLTQAIFHSDWVGIDVKTQKIIIFFMHMSNTPLQIPIGGGLCNLSIPVFVSIIRTAYSYFTLLKNFK</sequence>
<proteinExistence type="predicted"/>
<feature type="transmembrane region" description="Helical" evidence="10">
    <location>
        <begin position="70"/>
        <end position="92"/>
    </location>
</feature>
<name>A0A9P0KTQ7_ACAOB</name>
<keyword evidence="8" id="KW-0675">Receptor</keyword>
<evidence type="ECO:0000256" key="7">
    <source>
        <dbReference type="ARBA" id="ARBA00023136"/>
    </source>
</evidence>
<evidence type="ECO:0000256" key="9">
    <source>
        <dbReference type="ARBA" id="ARBA00023224"/>
    </source>
</evidence>
<dbReference type="AlphaFoldDB" id="A0A9P0KTQ7"/>
<keyword evidence="5" id="KW-0552">Olfaction</keyword>
<keyword evidence="2" id="KW-1003">Cell membrane</keyword>
<evidence type="ECO:0000256" key="1">
    <source>
        <dbReference type="ARBA" id="ARBA00004651"/>
    </source>
</evidence>
<evidence type="ECO:0000256" key="2">
    <source>
        <dbReference type="ARBA" id="ARBA00022475"/>
    </source>
</evidence>
<dbReference type="GO" id="GO:0005549">
    <property type="term" value="F:odorant binding"/>
    <property type="evidence" value="ECO:0007669"/>
    <property type="project" value="InterPro"/>
</dbReference>
<keyword evidence="7 10" id="KW-0472">Membrane</keyword>
<dbReference type="Proteomes" id="UP001152888">
    <property type="component" value="Unassembled WGS sequence"/>
</dbReference>
<dbReference type="GO" id="GO:0004984">
    <property type="term" value="F:olfactory receptor activity"/>
    <property type="evidence" value="ECO:0007669"/>
    <property type="project" value="InterPro"/>
</dbReference>
<evidence type="ECO:0000256" key="8">
    <source>
        <dbReference type="ARBA" id="ARBA00023170"/>
    </source>
</evidence>
<comment type="subcellular location">
    <subcellularLocation>
        <location evidence="1">Cell membrane</location>
        <topology evidence="1">Multi-pass membrane protein</topology>
    </subcellularLocation>
</comment>
<gene>
    <name evidence="11" type="ORF">ACAOBT_LOCUS13878</name>
</gene>
<keyword evidence="12" id="KW-1185">Reference proteome</keyword>
<evidence type="ECO:0000256" key="5">
    <source>
        <dbReference type="ARBA" id="ARBA00022725"/>
    </source>
</evidence>
<dbReference type="GO" id="GO:0007165">
    <property type="term" value="P:signal transduction"/>
    <property type="evidence" value="ECO:0007669"/>
    <property type="project" value="UniProtKB-KW"/>
</dbReference>
<evidence type="ECO:0000313" key="12">
    <source>
        <dbReference type="Proteomes" id="UP001152888"/>
    </source>
</evidence>
<evidence type="ECO:0000256" key="6">
    <source>
        <dbReference type="ARBA" id="ARBA00022989"/>
    </source>
</evidence>
<dbReference type="PANTHER" id="PTHR21137:SF35">
    <property type="entry name" value="ODORANT RECEPTOR 19A-RELATED"/>
    <property type="match status" value="1"/>
</dbReference>
<dbReference type="GO" id="GO:0005886">
    <property type="term" value="C:plasma membrane"/>
    <property type="evidence" value="ECO:0007669"/>
    <property type="project" value="UniProtKB-SubCell"/>
</dbReference>
<keyword evidence="4 10" id="KW-0812">Transmembrane</keyword>
<accession>A0A9P0KTQ7</accession>
<evidence type="ECO:0000256" key="3">
    <source>
        <dbReference type="ARBA" id="ARBA00022606"/>
    </source>
</evidence>
<keyword evidence="3" id="KW-0716">Sensory transduction</keyword>
<evidence type="ECO:0000313" key="11">
    <source>
        <dbReference type="EMBL" id="CAH1980276.1"/>
    </source>
</evidence>
<dbReference type="InterPro" id="IPR004117">
    <property type="entry name" value="7tm6_olfct_rcpt"/>
</dbReference>
<feature type="transmembrane region" description="Helical" evidence="10">
    <location>
        <begin position="7"/>
        <end position="28"/>
    </location>
</feature>
<evidence type="ECO:0000256" key="10">
    <source>
        <dbReference type="SAM" id="Phobius"/>
    </source>
</evidence>
<comment type="caution">
    <text evidence="11">The sequence shown here is derived from an EMBL/GenBank/DDBJ whole genome shotgun (WGS) entry which is preliminary data.</text>
</comment>
<keyword evidence="9" id="KW-0807">Transducer</keyword>
<keyword evidence="6 10" id="KW-1133">Transmembrane helix</keyword>
<dbReference type="OrthoDB" id="6773241at2759"/>
<dbReference type="Pfam" id="PF02949">
    <property type="entry name" value="7tm_6"/>
    <property type="match status" value="1"/>
</dbReference>
<protein>
    <submittedName>
        <fullName evidence="11">Uncharacterized protein</fullName>
    </submittedName>
</protein>
<dbReference type="PANTHER" id="PTHR21137">
    <property type="entry name" value="ODORANT RECEPTOR"/>
    <property type="match status" value="1"/>
</dbReference>
<evidence type="ECO:0000256" key="4">
    <source>
        <dbReference type="ARBA" id="ARBA00022692"/>
    </source>
</evidence>
<organism evidence="11 12">
    <name type="scientific">Acanthoscelides obtectus</name>
    <name type="common">Bean weevil</name>
    <name type="synonym">Bruchus obtectus</name>
    <dbReference type="NCBI Taxonomy" id="200917"/>
    <lineage>
        <taxon>Eukaryota</taxon>
        <taxon>Metazoa</taxon>
        <taxon>Ecdysozoa</taxon>
        <taxon>Arthropoda</taxon>
        <taxon>Hexapoda</taxon>
        <taxon>Insecta</taxon>
        <taxon>Pterygota</taxon>
        <taxon>Neoptera</taxon>
        <taxon>Endopterygota</taxon>
        <taxon>Coleoptera</taxon>
        <taxon>Polyphaga</taxon>
        <taxon>Cucujiformia</taxon>
        <taxon>Chrysomeloidea</taxon>
        <taxon>Chrysomelidae</taxon>
        <taxon>Bruchinae</taxon>
        <taxon>Bruchini</taxon>
        <taxon>Acanthoscelides</taxon>
    </lineage>
</organism>
<reference evidence="11" key="1">
    <citation type="submission" date="2022-03" db="EMBL/GenBank/DDBJ databases">
        <authorList>
            <person name="Sayadi A."/>
        </authorList>
    </citation>
    <scope>NUCLEOTIDE SEQUENCE</scope>
</reference>
<dbReference type="EMBL" id="CAKOFQ010006892">
    <property type="protein sequence ID" value="CAH1980276.1"/>
    <property type="molecule type" value="Genomic_DNA"/>
</dbReference>